<feature type="compositionally biased region" description="Basic and acidic residues" evidence="2">
    <location>
        <begin position="1"/>
        <end position="26"/>
    </location>
</feature>
<dbReference type="EMBL" id="PDEM01000009">
    <property type="protein sequence ID" value="PHZ85636.1"/>
    <property type="molecule type" value="Genomic_DNA"/>
</dbReference>
<evidence type="ECO:0000256" key="3">
    <source>
        <dbReference type="SAM" id="Phobius"/>
    </source>
</evidence>
<dbReference type="Proteomes" id="UP000229730">
    <property type="component" value="Unassembled WGS sequence"/>
</dbReference>
<feature type="region of interest" description="Disordered" evidence="2">
    <location>
        <begin position="1"/>
        <end position="38"/>
    </location>
</feature>
<dbReference type="PIRSF" id="PIRSF032126">
    <property type="entry name" value="F0F1_ATP_synthase_subunit_I"/>
    <property type="match status" value="1"/>
</dbReference>
<dbReference type="InParanoid" id="A0A2G4YW17"/>
<keyword evidence="3" id="KW-1133">Transmembrane helix</keyword>
<dbReference type="GO" id="GO:1902600">
    <property type="term" value="P:proton transmembrane transport"/>
    <property type="evidence" value="ECO:0007669"/>
    <property type="project" value="UniProtKB-KW"/>
</dbReference>
<feature type="transmembrane region" description="Helical" evidence="3">
    <location>
        <begin position="48"/>
        <end position="66"/>
    </location>
</feature>
<keyword evidence="1 3" id="KW-0472">Membrane</keyword>
<dbReference type="AlphaFoldDB" id="A0A2G4YW17"/>
<keyword evidence="1" id="KW-0406">Ion transport</keyword>
<proteinExistence type="inferred from homology"/>
<comment type="function">
    <text evidence="1">A possible function for this protein is to guide the assembly of the membrane sector of the ATPase enzyme complex.</text>
</comment>
<sequence>MEDRDSSSEKEPSSESLRARVRDARKAAQPKASDGVNESHAYGIAMRLVAELVSGLLVGFAIGWFLDKWFGTKPWMLIGFIFIGLGAGIFNVMRAARQIEAREARQRSEADQANSKEG</sequence>
<organism evidence="4 5">
    <name type="scientific">Paremcibacter congregatus</name>
    <dbReference type="NCBI Taxonomy" id="2043170"/>
    <lineage>
        <taxon>Bacteria</taxon>
        <taxon>Pseudomonadati</taxon>
        <taxon>Pseudomonadota</taxon>
        <taxon>Alphaproteobacteria</taxon>
        <taxon>Emcibacterales</taxon>
        <taxon>Emcibacteraceae</taxon>
        <taxon>Paremcibacter</taxon>
    </lineage>
</organism>
<feature type="transmembrane region" description="Helical" evidence="3">
    <location>
        <begin position="72"/>
        <end position="93"/>
    </location>
</feature>
<protein>
    <recommendedName>
        <fullName evidence="1">ATP synthase protein I</fullName>
    </recommendedName>
</protein>
<keyword evidence="1" id="KW-0375">Hydrogen ion transport</keyword>
<dbReference type="GO" id="GO:0045259">
    <property type="term" value="C:proton-transporting ATP synthase complex"/>
    <property type="evidence" value="ECO:0007669"/>
    <property type="project" value="UniProtKB-UniRule"/>
</dbReference>
<gene>
    <name evidence="4" type="ORF">CRD36_02815</name>
</gene>
<evidence type="ECO:0000313" key="5">
    <source>
        <dbReference type="Proteomes" id="UP000229730"/>
    </source>
</evidence>
<evidence type="ECO:0000256" key="1">
    <source>
        <dbReference type="PIRNR" id="PIRNR032126"/>
    </source>
</evidence>
<keyword evidence="5" id="KW-1185">Reference proteome</keyword>
<comment type="similarity">
    <text evidence="1">Belongs to the bacterial AtpI family.</text>
</comment>
<dbReference type="OrthoDB" id="15401at2"/>
<evidence type="ECO:0000313" key="4">
    <source>
        <dbReference type="EMBL" id="PHZ85636.1"/>
    </source>
</evidence>
<dbReference type="InterPro" id="IPR016989">
    <property type="entry name" value="Atp1_alphaprobac"/>
</dbReference>
<comment type="caution">
    <text evidence="4">The sequence shown here is derived from an EMBL/GenBank/DDBJ whole genome shotgun (WGS) entry which is preliminary data.</text>
</comment>
<dbReference type="RefSeq" id="WP_099471220.1">
    <property type="nucleotide sequence ID" value="NZ_CAXBMK010000004.1"/>
</dbReference>
<dbReference type="InterPro" id="IPR032820">
    <property type="entry name" value="ATPase_put"/>
</dbReference>
<evidence type="ECO:0000256" key="2">
    <source>
        <dbReference type="SAM" id="MobiDB-lite"/>
    </source>
</evidence>
<keyword evidence="3" id="KW-0812">Transmembrane</keyword>
<dbReference type="Pfam" id="PF09527">
    <property type="entry name" value="ATPase_gene1"/>
    <property type="match status" value="1"/>
</dbReference>
<name>A0A2G4YW17_9PROT</name>
<reference evidence="4 5" key="1">
    <citation type="submission" date="2017-10" db="EMBL/GenBank/DDBJ databases">
        <title>Frigbacter circumglobatus gen. nov. sp. nov., isolated from sediment cultured in situ.</title>
        <authorList>
            <person name="Zhao Z."/>
        </authorList>
    </citation>
    <scope>NUCLEOTIDE SEQUENCE [LARGE SCALE GENOMIC DNA]</scope>
    <source>
        <strain evidence="4 5">ZYL</strain>
    </source>
</reference>
<accession>A0A2G4YW17</accession>
<keyword evidence="1" id="KW-0813">Transport</keyword>